<protein>
    <submittedName>
        <fullName evidence="3">Uncharacterized protein</fullName>
    </submittedName>
</protein>
<evidence type="ECO:0000313" key="3">
    <source>
        <dbReference type="EMBL" id="KAF4509019.1"/>
    </source>
</evidence>
<organism evidence="3 4">
    <name type="scientific">Ophiocordyceps sinensis</name>
    <dbReference type="NCBI Taxonomy" id="72228"/>
    <lineage>
        <taxon>Eukaryota</taxon>
        <taxon>Fungi</taxon>
        <taxon>Dikarya</taxon>
        <taxon>Ascomycota</taxon>
        <taxon>Pezizomycotina</taxon>
        <taxon>Sordariomycetes</taxon>
        <taxon>Hypocreomycetidae</taxon>
        <taxon>Hypocreales</taxon>
        <taxon>Ophiocordycipitaceae</taxon>
        <taxon>Ophiocordyceps</taxon>
    </lineage>
</organism>
<feature type="region of interest" description="Disordered" evidence="1">
    <location>
        <begin position="46"/>
        <end position="67"/>
    </location>
</feature>
<keyword evidence="2" id="KW-0472">Membrane</keyword>
<gene>
    <name evidence="3" type="ORF">G6O67_005331</name>
</gene>
<keyword evidence="2" id="KW-0812">Transmembrane</keyword>
<proteinExistence type="predicted"/>
<dbReference type="OrthoDB" id="5367275at2759"/>
<evidence type="ECO:0000256" key="1">
    <source>
        <dbReference type="SAM" id="MobiDB-lite"/>
    </source>
</evidence>
<feature type="transmembrane region" description="Helical" evidence="2">
    <location>
        <begin position="12"/>
        <end position="34"/>
    </location>
</feature>
<comment type="caution">
    <text evidence="3">The sequence shown here is derived from an EMBL/GenBank/DDBJ whole genome shotgun (WGS) entry which is preliminary data.</text>
</comment>
<keyword evidence="4" id="KW-1185">Reference proteome</keyword>
<sequence length="198" mass="22484">MRKAVLTSSEVSVLASMTIVIVCTLALFLSGYAIQQRTLRDLRAAVRPRESRPSPKAHLPDRFRSSTKELPDGTIVLVESEAAREAREMERAVTVSATSAEDDAAAERNTQRQGQEQQQQRKQDGGDRQVVATEKQRALLQQLQAQVAAKSWGVEHPDPLKNSRIPVTRAERRRLIKDEMRRLAQADQQPVYYQRRLW</sequence>
<dbReference type="Proteomes" id="UP000557566">
    <property type="component" value="Unassembled WGS sequence"/>
</dbReference>
<evidence type="ECO:0000256" key="2">
    <source>
        <dbReference type="SAM" id="Phobius"/>
    </source>
</evidence>
<accession>A0A8H4PRB2</accession>
<feature type="region of interest" description="Disordered" evidence="1">
    <location>
        <begin position="95"/>
        <end position="130"/>
    </location>
</feature>
<dbReference type="AlphaFoldDB" id="A0A8H4PRB2"/>
<name>A0A8H4PRB2_9HYPO</name>
<dbReference type="EMBL" id="JAAVMX010000005">
    <property type="protein sequence ID" value="KAF4509019.1"/>
    <property type="molecule type" value="Genomic_DNA"/>
</dbReference>
<evidence type="ECO:0000313" key="4">
    <source>
        <dbReference type="Proteomes" id="UP000557566"/>
    </source>
</evidence>
<reference evidence="3 4" key="1">
    <citation type="journal article" date="2020" name="Genome Biol. Evol.">
        <title>A new high-quality draft genome assembly of the Chinese cordyceps Ophiocordyceps sinensis.</title>
        <authorList>
            <person name="Shu R."/>
            <person name="Zhang J."/>
            <person name="Meng Q."/>
            <person name="Zhang H."/>
            <person name="Zhou G."/>
            <person name="Li M."/>
            <person name="Wu P."/>
            <person name="Zhao Y."/>
            <person name="Chen C."/>
            <person name="Qin Q."/>
        </authorList>
    </citation>
    <scope>NUCLEOTIDE SEQUENCE [LARGE SCALE GENOMIC DNA]</scope>
    <source>
        <strain evidence="3 4">IOZ07</strain>
    </source>
</reference>
<keyword evidence="2" id="KW-1133">Transmembrane helix</keyword>